<dbReference type="InterPro" id="IPR023834">
    <property type="entry name" value="T7SS_pept_S8A_mycosin"/>
</dbReference>
<keyword evidence="16" id="KW-1185">Reference proteome</keyword>
<feature type="active site" description="Charge relay system" evidence="10">
    <location>
        <position position="276"/>
    </location>
</feature>
<keyword evidence="5 12" id="KW-0812">Transmembrane</keyword>
<dbReference type="GO" id="GO:0006508">
    <property type="term" value="P:proteolysis"/>
    <property type="evidence" value="ECO:0007669"/>
    <property type="project" value="UniProtKB-KW"/>
</dbReference>
<dbReference type="PROSITE" id="PS00138">
    <property type="entry name" value="SUBTILASE_SER"/>
    <property type="match status" value="1"/>
</dbReference>
<protein>
    <submittedName>
        <fullName evidence="15">Type VII secretion-associated serine protease mycosin</fullName>
    </submittedName>
</protein>
<dbReference type="InterPro" id="IPR015500">
    <property type="entry name" value="Peptidase_S8_subtilisin-rel"/>
</dbReference>
<organism evidence="15 16">
    <name type="scientific">Crossiella cryophila</name>
    <dbReference type="NCBI Taxonomy" id="43355"/>
    <lineage>
        <taxon>Bacteria</taxon>
        <taxon>Bacillati</taxon>
        <taxon>Actinomycetota</taxon>
        <taxon>Actinomycetes</taxon>
        <taxon>Pseudonocardiales</taxon>
        <taxon>Pseudonocardiaceae</taxon>
        <taxon>Crossiella</taxon>
    </lineage>
</organism>
<evidence type="ECO:0000256" key="6">
    <source>
        <dbReference type="ARBA" id="ARBA00022801"/>
    </source>
</evidence>
<evidence type="ECO:0000256" key="2">
    <source>
        <dbReference type="ARBA" id="ARBA00011073"/>
    </source>
</evidence>
<feature type="active site" description="Charge relay system" evidence="10">
    <location>
        <position position="75"/>
    </location>
</feature>
<dbReference type="InterPro" id="IPR023827">
    <property type="entry name" value="Peptidase_S8_Asp-AS"/>
</dbReference>
<evidence type="ECO:0000256" key="10">
    <source>
        <dbReference type="PROSITE-ProRule" id="PRU01240"/>
    </source>
</evidence>
<evidence type="ECO:0000259" key="14">
    <source>
        <dbReference type="Pfam" id="PF00082"/>
    </source>
</evidence>
<keyword evidence="3" id="KW-1003">Cell membrane</keyword>
<feature type="domain" description="Peptidase S8/S53" evidence="14">
    <location>
        <begin position="66"/>
        <end position="324"/>
    </location>
</feature>
<evidence type="ECO:0000256" key="12">
    <source>
        <dbReference type="SAM" id="Phobius"/>
    </source>
</evidence>
<keyword evidence="13" id="KW-0732">Signal</keyword>
<dbReference type="PANTHER" id="PTHR43806">
    <property type="entry name" value="PEPTIDASE S8"/>
    <property type="match status" value="1"/>
</dbReference>
<dbReference type="PRINTS" id="PR00723">
    <property type="entry name" value="SUBTILISIN"/>
</dbReference>
<evidence type="ECO:0000256" key="5">
    <source>
        <dbReference type="ARBA" id="ARBA00022692"/>
    </source>
</evidence>
<comment type="caution">
    <text evidence="15">The sequence shown here is derived from an EMBL/GenBank/DDBJ whole genome shotgun (WGS) entry which is preliminary data.</text>
</comment>
<evidence type="ECO:0000256" key="11">
    <source>
        <dbReference type="RuleBase" id="RU003355"/>
    </source>
</evidence>
<sequence length="430" mass="43810">MGRIRLHATVFLAATLLGLGAGGGLALAAPPPGTCHNPTPARPEIAQLPWAQQVLAPDRAWPFSDGAGVTVAVVDSGVDADHPQLAAKVSRGRDFYYLGGLPGNFDCVSHGTAVAGIIAAGEADRIGFRGIAPGARILPVRVSDRDLTDNGGAAAIDPVVLARGIWWAVDQGVKVLNLSVSGPVDNGHIRDAVAYAVSKDVLVVAAAGNHQPDSQFAWRPSYPAAYPGVLGVGAIDIDGAKLPSSQLGDFVDLVAPGAGVLGPTRAGGHSYFTGTSFAAPFVAGTAALVRARWPELSAAEVTRRLLATATPARGGKGSPGYGAGVVDPYRAVTDGLSAVAPAPLPPLTHPAPDVARLSAEAWWRNASERAGIGAAAAVGVALLAVLIAVVLPRGRRRGWAAGTAAALPATPVREELPEQVFLLPPPPVER</sequence>
<dbReference type="Proteomes" id="UP000533598">
    <property type="component" value="Unassembled WGS sequence"/>
</dbReference>
<evidence type="ECO:0000256" key="8">
    <source>
        <dbReference type="ARBA" id="ARBA00022989"/>
    </source>
</evidence>
<evidence type="ECO:0000313" key="16">
    <source>
        <dbReference type="Proteomes" id="UP000533598"/>
    </source>
</evidence>
<dbReference type="InterPro" id="IPR036852">
    <property type="entry name" value="Peptidase_S8/S53_dom_sf"/>
</dbReference>
<evidence type="ECO:0000256" key="1">
    <source>
        <dbReference type="ARBA" id="ARBA00004162"/>
    </source>
</evidence>
<dbReference type="EMBL" id="JACHMH010000001">
    <property type="protein sequence ID" value="MBB4682007.1"/>
    <property type="molecule type" value="Genomic_DNA"/>
</dbReference>
<dbReference type="SUPFAM" id="SSF52743">
    <property type="entry name" value="Subtilisin-like"/>
    <property type="match status" value="1"/>
</dbReference>
<evidence type="ECO:0000256" key="3">
    <source>
        <dbReference type="ARBA" id="ARBA00022475"/>
    </source>
</evidence>
<keyword evidence="6 10" id="KW-0378">Hydrolase</keyword>
<accession>A0A7W7CJB1</accession>
<keyword evidence="8 12" id="KW-1133">Transmembrane helix</keyword>
<dbReference type="PANTHER" id="PTHR43806:SF11">
    <property type="entry name" value="CEREVISIN-RELATED"/>
    <property type="match status" value="1"/>
</dbReference>
<reference evidence="15 16" key="1">
    <citation type="submission" date="2020-08" db="EMBL/GenBank/DDBJ databases">
        <title>Sequencing the genomes of 1000 actinobacteria strains.</title>
        <authorList>
            <person name="Klenk H.-P."/>
        </authorList>
    </citation>
    <scope>NUCLEOTIDE SEQUENCE [LARGE SCALE GENOMIC DNA]</scope>
    <source>
        <strain evidence="15 16">DSM 44230</strain>
    </source>
</reference>
<dbReference type="PROSITE" id="PS00137">
    <property type="entry name" value="SUBTILASE_HIS"/>
    <property type="match status" value="1"/>
</dbReference>
<dbReference type="AlphaFoldDB" id="A0A7W7CJB1"/>
<evidence type="ECO:0000256" key="13">
    <source>
        <dbReference type="SAM" id="SignalP"/>
    </source>
</evidence>
<feature type="transmembrane region" description="Helical" evidence="12">
    <location>
        <begin position="370"/>
        <end position="391"/>
    </location>
</feature>
<dbReference type="PROSITE" id="PS00136">
    <property type="entry name" value="SUBTILASE_ASP"/>
    <property type="match status" value="1"/>
</dbReference>
<evidence type="ECO:0000256" key="7">
    <source>
        <dbReference type="ARBA" id="ARBA00022825"/>
    </source>
</evidence>
<feature type="signal peptide" evidence="13">
    <location>
        <begin position="1"/>
        <end position="28"/>
    </location>
</feature>
<dbReference type="InterPro" id="IPR050131">
    <property type="entry name" value="Peptidase_S8_subtilisin-like"/>
</dbReference>
<dbReference type="InterPro" id="IPR022398">
    <property type="entry name" value="Peptidase_S8_His-AS"/>
</dbReference>
<gene>
    <name evidence="15" type="ORF">HNR67_008125</name>
</gene>
<proteinExistence type="inferred from homology"/>
<dbReference type="GO" id="GO:0005886">
    <property type="term" value="C:plasma membrane"/>
    <property type="evidence" value="ECO:0007669"/>
    <property type="project" value="UniProtKB-SubCell"/>
</dbReference>
<feature type="active site" description="Charge relay system" evidence="10">
    <location>
        <position position="110"/>
    </location>
</feature>
<evidence type="ECO:0000256" key="4">
    <source>
        <dbReference type="ARBA" id="ARBA00022670"/>
    </source>
</evidence>
<dbReference type="InterPro" id="IPR000209">
    <property type="entry name" value="Peptidase_S8/S53_dom"/>
</dbReference>
<dbReference type="NCBIfam" id="TIGR03921">
    <property type="entry name" value="T7SS_mycosin"/>
    <property type="match status" value="1"/>
</dbReference>
<name>A0A7W7CJB1_9PSEU</name>
<keyword evidence="7 10" id="KW-0720">Serine protease</keyword>
<dbReference type="Pfam" id="PF00082">
    <property type="entry name" value="Peptidase_S8"/>
    <property type="match status" value="1"/>
</dbReference>
<dbReference type="GO" id="GO:0004252">
    <property type="term" value="F:serine-type endopeptidase activity"/>
    <property type="evidence" value="ECO:0007669"/>
    <property type="project" value="UniProtKB-UniRule"/>
</dbReference>
<dbReference type="Gene3D" id="3.40.50.200">
    <property type="entry name" value="Peptidase S8/S53 domain"/>
    <property type="match status" value="1"/>
</dbReference>
<evidence type="ECO:0000256" key="9">
    <source>
        <dbReference type="ARBA" id="ARBA00023136"/>
    </source>
</evidence>
<keyword evidence="4 10" id="KW-0645">Protease</keyword>
<keyword evidence="9 12" id="KW-0472">Membrane</keyword>
<dbReference type="RefSeq" id="WP_185008991.1">
    <property type="nucleotide sequence ID" value="NZ_JACHMH010000001.1"/>
</dbReference>
<dbReference type="PROSITE" id="PS51892">
    <property type="entry name" value="SUBTILASE"/>
    <property type="match status" value="1"/>
</dbReference>
<feature type="chain" id="PRO_5030708613" evidence="13">
    <location>
        <begin position="29"/>
        <end position="430"/>
    </location>
</feature>
<comment type="subcellular location">
    <subcellularLocation>
        <location evidence="1">Cell membrane</location>
        <topology evidence="1">Single-pass membrane protein</topology>
    </subcellularLocation>
</comment>
<evidence type="ECO:0000313" key="15">
    <source>
        <dbReference type="EMBL" id="MBB4682007.1"/>
    </source>
</evidence>
<comment type="similarity">
    <text evidence="2 10 11">Belongs to the peptidase S8 family.</text>
</comment>
<dbReference type="InterPro" id="IPR023828">
    <property type="entry name" value="Peptidase_S8_Ser-AS"/>
</dbReference>